<dbReference type="EMBL" id="JAEOXF010000013">
    <property type="protein sequence ID" value="MBK4727205.1"/>
    <property type="molecule type" value="Genomic_DNA"/>
</dbReference>
<sequence>MKNLESCLIEANAEAAMAALFTKANAEGQKAKALSVSIRLNALAIHIAKKELPTSDVVALLMKEALRFEGEAEALH</sequence>
<protein>
    <submittedName>
        <fullName evidence="1">DUF2732 family protein</fullName>
    </submittedName>
</protein>
<proteinExistence type="predicted"/>
<keyword evidence="2" id="KW-1185">Reference proteome</keyword>
<dbReference type="Proteomes" id="UP000633731">
    <property type="component" value="Unassembled WGS sequence"/>
</dbReference>
<organism evidence="1 2">
    <name type="scientific">Enterobacter agglomerans</name>
    <name type="common">Erwinia herbicola</name>
    <name type="synonym">Pantoea agglomerans</name>
    <dbReference type="NCBI Taxonomy" id="549"/>
    <lineage>
        <taxon>Bacteria</taxon>
        <taxon>Pseudomonadati</taxon>
        <taxon>Pseudomonadota</taxon>
        <taxon>Gammaproteobacteria</taxon>
        <taxon>Enterobacterales</taxon>
        <taxon>Erwiniaceae</taxon>
        <taxon>Pantoea</taxon>
        <taxon>Pantoea agglomerans group</taxon>
    </lineage>
</organism>
<evidence type="ECO:0000313" key="2">
    <source>
        <dbReference type="Proteomes" id="UP000633731"/>
    </source>
</evidence>
<comment type="caution">
    <text evidence="1">The sequence shown here is derived from an EMBL/GenBank/DDBJ whole genome shotgun (WGS) entry which is preliminary data.</text>
</comment>
<accession>A0ACC5RRC2</accession>
<name>A0ACC5RRC2_ENTAG</name>
<reference evidence="1" key="1">
    <citation type="submission" date="2021-01" db="EMBL/GenBank/DDBJ databases">
        <title>Draft genome of Pantoea agglomerans Eh 335.</title>
        <authorList>
            <person name="Emsley S.A."/>
            <person name="Oline D.K."/>
            <person name="Saw J.H."/>
            <person name="Ushijima B."/>
            <person name="Videau P."/>
            <person name="Koyack M.J."/>
        </authorList>
    </citation>
    <scope>NUCLEOTIDE SEQUENCE</scope>
    <source>
        <strain evidence="1">Eh 335</strain>
    </source>
</reference>
<gene>
    <name evidence="1" type="ORF">JJL49_18415</name>
</gene>
<evidence type="ECO:0000313" key="1">
    <source>
        <dbReference type="EMBL" id="MBK4727205.1"/>
    </source>
</evidence>